<protein>
    <submittedName>
        <fullName evidence="1">Uncharacterized protein</fullName>
    </submittedName>
</protein>
<gene>
    <name evidence="1" type="ORF">AFUS01_LOCUS24229</name>
</gene>
<organism evidence="1 2">
    <name type="scientific">Allacma fusca</name>
    <dbReference type="NCBI Taxonomy" id="39272"/>
    <lineage>
        <taxon>Eukaryota</taxon>
        <taxon>Metazoa</taxon>
        <taxon>Ecdysozoa</taxon>
        <taxon>Arthropoda</taxon>
        <taxon>Hexapoda</taxon>
        <taxon>Collembola</taxon>
        <taxon>Symphypleona</taxon>
        <taxon>Sminthuridae</taxon>
        <taxon>Allacma</taxon>
    </lineage>
</organism>
<proteinExistence type="predicted"/>
<dbReference type="EMBL" id="CAJVCH010299823">
    <property type="protein sequence ID" value="CAG7785615.1"/>
    <property type="molecule type" value="Genomic_DNA"/>
</dbReference>
<sequence length="71" mass="8152">MSQKLVLSQDEYLHSKEDDGHGCQHTCCSWTVDPSVCQNPEELEFDSSSWSGFLWIYSSPLRISERAARSR</sequence>
<reference evidence="1" key="1">
    <citation type="submission" date="2021-06" db="EMBL/GenBank/DDBJ databases">
        <authorList>
            <person name="Hodson N. C."/>
            <person name="Mongue J. A."/>
            <person name="Jaron S. K."/>
        </authorList>
    </citation>
    <scope>NUCLEOTIDE SEQUENCE</scope>
</reference>
<keyword evidence="2" id="KW-1185">Reference proteome</keyword>
<evidence type="ECO:0000313" key="2">
    <source>
        <dbReference type="Proteomes" id="UP000708208"/>
    </source>
</evidence>
<comment type="caution">
    <text evidence="1">The sequence shown here is derived from an EMBL/GenBank/DDBJ whole genome shotgun (WGS) entry which is preliminary data.</text>
</comment>
<dbReference type="Proteomes" id="UP000708208">
    <property type="component" value="Unassembled WGS sequence"/>
</dbReference>
<accession>A0A8J2KF29</accession>
<dbReference type="AlphaFoldDB" id="A0A8J2KF29"/>
<name>A0A8J2KF29_9HEXA</name>
<evidence type="ECO:0000313" key="1">
    <source>
        <dbReference type="EMBL" id="CAG7785615.1"/>
    </source>
</evidence>